<keyword evidence="4 6" id="KW-0326">Glycosidase</keyword>
<dbReference type="PANTHER" id="PTHR43730">
    <property type="entry name" value="BETA-MANNOSIDASE"/>
    <property type="match status" value="1"/>
</dbReference>
<dbReference type="GO" id="GO:0006516">
    <property type="term" value="P:glycoprotein catabolic process"/>
    <property type="evidence" value="ECO:0007669"/>
    <property type="project" value="TreeGrafter"/>
</dbReference>
<reference evidence="6 7" key="1">
    <citation type="journal article" date="2013" name="BMC Genomics">
        <title>Reconstruction of the lipid metabolism for the microalga Monoraphidium neglectum from its genome sequence reveals characteristics suitable for biofuel production.</title>
        <authorList>
            <person name="Bogen C."/>
            <person name="Al-Dilaimi A."/>
            <person name="Albersmeier A."/>
            <person name="Wichmann J."/>
            <person name="Grundmann M."/>
            <person name="Rupp O."/>
            <person name="Lauersen K.J."/>
            <person name="Blifernez-Klassen O."/>
            <person name="Kalinowski J."/>
            <person name="Goesmann A."/>
            <person name="Mussgnug J.H."/>
            <person name="Kruse O."/>
        </authorList>
    </citation>
    <scope>NUCLEOTIDE SEQUENCE [LARGE SCALE GENOMIC DNA]</scope>
    <source>
        <strain evidence="6 7">SAG 48.87</strain>
    </source>
</reference>
<name>A0A0D2N5U1_9CHLO</name>
<keyword evidence="7" id="KW-1185">Reference proteome</keyword>
<dbReference type="KEGG" id="mng:MNEG_0323"/>
<proteinExistence type="predicted"/>
<dbReference type="InterPro" id="IPR054593">
    <property type="entry name" value="Beta-mannosidase-like_N2"/>
</dbReference>
<dbReference type="Gene3D" id="2.60.40.10">
    <property type="entry name" value="Immunoglobulins"/>
    <property type="match status" value="1"/>
</dbReference>
<evidence type="ECO:0000259" key="5">
    <source>
        <dbReference type="Pfam" id="PF22666"/>
    </source>
</evidence>
<dbReference type="InterPro" id="IPR008979">
    <property type="entry name" value="Galactose-bd-like_sf"/>
</dbReference>
<dbReference type="AlphaFoldDB" id="A0A0D2N5U1"/>
<dbReference type="GO" id="GO:0004567">
    <property type="term" value="F:beta-mannosidase activity"/>
    <property type="evidence" value="ECO:0007669"/>
    <property type="project" value="UniProtKB-EC"/>
</dbReference>
<accession>A0A0D2N5U1</accession>
<dbReference type="Pfam" id="PF22666">
    <property type="entry name" value="Glyco_hydro_2_N2"/>
    <property type="match status" value="1"/>
</dbReference>
<dbReference type="InterPro" id="IPR036156">
    <property type="entry name" value="Beta-gal/glucu_dom_sf"/>
</dbReference>
<dbReference type="EMBL" id="KK100243">
    <property type="protein sequence ID" value="KIZ07627.1"/>
    <property type="molecule type" value="Genomic_DNA"/>
</dbReference>
<keyword evidence="3 6" id="KW-0378">Hydrolase</keyword>
<comment type="catalytic activity">
    <reaction evidence="1">
        <text>Hydrolysis of terminal, non-reducing beta-D-mannose residues in beta-D-mannosides.</text>
        <dbReference type="EC" id="3.2.1.25"/>
    </reaction>
</comment>
<feature type="domain" description="Beta-mannosidase-like galactose-binding" evidence="5">
    <location>
        <begin position="33"/>
        <end position="108"/>
    </location>
</feature>
<dbReference type="SUPFAM" id="SSF51445">
    <property type="entry name" value="(Trans)glycosidases"/>
    <property type="match status" value="1"/>
</dbReference>
<sequence length="1025" mass="110555">MGFQAALASTLLYGSLQQRGLLSITDLTRAPAWSLSNANGSVSVGGASLPAYVLEVLEKQKLIPDPLQRFNERKLDWVRDDTWTFTRRFTLASPWAGGELVLAGVDTHRTHRFSLPADALRGNGDGQNQLSIKLKPVKSEAQKDAAAYAYAVPSTAHFGSFAEHKGFIRKAGSDFGCSDPDARPVAAGSGSYLQATHLRQLHQGAAGPVRLTAHMVVARPATGGDDAAALIVPTGSARLQIPELGVDVSQQFSGGDGAFDQGGACRRVAGDNAGARVECDIFLQVDIPKSNIELWWPAGHGPQKLYDAVATWHPAGGLGSCSDAHIINTDDPAGIEDASSLTVTAQAEAAPLALQAFGCSEAKRQVGFRTVELVTVPLAEAAKELAPGTKPATGDGTEGESMYLRVNGVPIFLKGANLIPFHAVRTQVTPEMMMSVLKSATDAHFNTLRVWGGGIYQTNAFYSACDRMGLLLWQEAMCALYPADPEFLSDVRQEIQEQVLRIGHHPSIALWGGNNENEWSLTWYDESLQNRQFYQKDYVKLYFNTVASEIVKLDPERPIVDSSPTNGPFYTGATAEGQLPTSLSKVLETKRWGDANAAKWGDVHHYDYWHDCTAPGLVPAARMMSEFGWQSEAPFFSMKAVTQPEDWGTWAPGAKYRQRWQDHGIKMKTDQMGIVFGGLPSHNFTSEVASTRAQLYSDWIYLAQVWQTVCYDHTISLARRSMHDPAKLSMGTLYWQLNDVWQGPSWSSFDYMGRWKYLHHALERTYAPLQLQAFVRPEDDTAAVLLAYDEAKPLPGTVAVDIYLQALSAGGAGASGGDATADAAPTCLGGAAARAGSRRLVGSFEIEAGSLIGAEPAWKMSMEELLAKLPGCSRTSCYLRAVAREVEGGAKEAGRRGGAKGMLLGAAGEDNAGQVQEAVAFFSKLNALNLPEVSVRPHSFTQTGPKTVDFKITASGGTAVHAFWDASPVGRFSINAVPALQPCKTVALRFEAVEEVKASDLADSLTVWTMNGALQGKQRPALGAI</sequence>
<evidence type="ECO:0000256" key="3">
    <source>
        <dbReference type="ARBA" id="ARBA00022801"/>
    </source>
</evidence>
<dbReference type="PANTHER" id="PTHR43730:SF1">
    <property type="entry name" value="BETA-MANNOSIDASE"/>
    <property type="match status" value="1"/>
</dbReference>
<dbReference type="InterPro" id="IPR017853">
    <property type="entry name" value="GH"/>
</dbReference>
<dbReference type="SUPFAM" id="SSF49785">
    <property type="entry name" value="Galactose-binding domain-like"/>
    <property type="match status" value="1"/>
</dbReference>
<dbReference type="InterPro" id="IPR013783">
    <property type="entry name" value="Ig-like_fold"/>
</dbReference>
<dbReference type="OrthoDB" id="2866996at2759"/>
<dbReference type="FunFam" id="3.20.20.80:FF:000050">
    <property type="entry name" value="Beta-mannosidase B"/>
    <property type="match status" value="1"/>
</dbReference>
<evidence type="ECO:0000256" key="1">
    <source>
        <dbReference type="ARBA" id="ARBA00000829"/>
    </source>
</evidence>
<protein>
    <recommendedName>
        <fullName evidence="2">beta-mannosidase</fullName>
        <ecNumber evidence="2">3.2.1.25</ecNumber>
    </recommendedName>
</protein>
<dbReference type="Gene3D" id="3.20.20.80">
    <property type="entry name" value="Glycosidases"/>
    <property type="match status" value="1"/>
</dbReference>
<dbReference type="InterPro" id="IPR050887">
    <property type="entry name" value="Beta-mannosidase_GH2"/>
</dbReference>
<evidence type="ECO:0000313" key="6">
    <source>
        <dbReference type="EMBL" id="KIZ07627.1"/>
    </source>
</evidence>
<evidence type="ECO:0000256" key="2">
    <source>
        <dbReference type="ARBA" id="ARBA00012754"/>
    </source>
</evidence>
<dbReference type="Proteomes" id="UP000054498">
    <property type="component" value="Unassembled WGS sequence"/>
</dbReference>
<organism evidence="6 7">
    <name type="scientific">Monoraphidium neglectum</name>
    <dbReference type="NCBI Taxonomy" id="145388"/>
    <lineage>
        <taxon>Eukaryota</taxon>
        <taxon>Viridiplantae</taxon>
        <taxon>Chlorophyta</taxon>
        <taxon>core chlorophytes</taxon>
        <taxon>Chlorophyceae</taxon>
        <taxon>CS clade</taxon>
        <taxon>Sphaeropleales</taxon>
        <taxon>Selenastraceae</taxon>
        <taxon>Monoraphidium</taxon>
    </lineage>
</organism>
<gene>
    <name evidence="6" type="ORF">MNEG_0323</name>
</gene>
<evidence type="ECO:0000313" key="7">
    <source>
        <dbReference type="Proteomes" id="UP000054498"/>
    </source>
</evidence>
<dbReference type="Gene3D" id="2.60.120.260">
    <property type="entry name" value="Galactose-binding domain-like"/>
    <property type="match status" value="1"/>
</dbReference>
<dbReference type="SUPFAM" id="SSF49303">
    <property type="entry name" value="beta-Galactosidase/glucuronidase domain"/>
    <property type="match status" value="1"/>
</dbReference>
<evidence type="ECO:0000256" key="4">
    <source>
        <dbReference type="ARBA" id="ARBA00023295"/>
    </source>
</evidence>
<dbReference type="EC" id="3.2.1.25" evidence="2"/>
<dbReference type="GeneID" id="25726441"/>
<dbReference type="RefSeq" id="XP_013906646.1">
    <property type="nucleotide sequence ID" value="XM_014051192.1"/>
</dbReference>
<dbReference type="STRING" id="145388.A0A0D2N5U1"/>